<dbReference type="STRING" id="5627.A0A1C7MMA9"/>
<evidence type="ECO:0000256" key="1">
    <source>
        <dbReference type="SAM" id="MobiDB-lite"/>
    </source>
</evidence>
<keyword evidence="2" id="KW-0472">Membrane</keyword>
<gene>
    <name evidence="3" type="ORF">A0H81_02686</name>
</gene>
<dbReference type="Pfam" id="PF15496">
    <property type="entry name" value="DUF4646"/>
    <property type="match status" value="1"/>
</dbReference>
<reference evidence="3 4" key="1">
    <citation type="submission" date="2016-03" db="EMBL/GenBank/DDBJ databases">
        <title>Whole genome sequencing of Grifola frondosa 9006-11.</title>
        <authorList>
            <person name="Min B."/>
            <person name="Park H."/>
            <person name="Kim J.-G."/>
            <person name="Cho H."/>
            <person name="Oh Y.-L."/>
            <person name="Kong W.-S."/>
            <person name="Choi I.-G."/>
        </authorList>
    </citation>
    <scope>NUCLEOTIDE SEQUENCE [LARGE SCALE GENOMIC DNA]</scope>
    <source>
        <strain evidence="3 4">9006-11</strain>
    </source>
</reference>
<evidence type="ECO:0000313" key="3">
    <source>
        <dbReference type="EMBL" id="OBZ77991.1"/>
    </source>
</evidence>
<evidence type="ECO:0000256" key="2">
    <source>
        <dbReference type="SAM" id="Phobius"/>
    </source>
</evidence>
<accession>A0A1C7MMA9</accession>
<feature type="compositionally biased region" description="Pro residues" evidence="1">
    <location>
        <begin position="77"/>
        <end position="88"/>
    </location>
</feature>
<dbReference type="EMBL" id="LUGG01000002">
    <property type="protein sequence ID" value="OBZ77991.1"/>
    <property type="molecule type" value="Genomic_DNA"/>
</dbReference>
<protein>
    <submittedName>
        <fullName evidence="3">Uncharacterized protein</fullName>
    </submittedName>
</protein>
<organism evidence="3 4">
    <name type="scientific">Grifola frondosa</name>
    <name type="common">Maitake</name>
    <name type="synonym">Polyporus frondosus</name>
    <dbReference type="NCBI Taxonomy" id="5627"/>
    <lineage>
        <taxon>Eukaryota</taxon>
        <taxon>Fungi</taxon>
        <taxon>Dikarya</taxon>
        <taxon>Basidiomycota</taxon>
        <taxon>Agaricomycotina</taxon>
        <taxon>Agaricomycetes</taxon>
        <taxon>Polyporales</taxon>
        <taxon>Grifolaceae</taxon>
        <taxon>Grifola</taxon>
    </lineage>
</organism>
<proteinExistence type="predicted"/>
<dbReference type="Proteomes" id="UP000092993">
    <property type="component" value="Unassembled WGS sequence"/>
</dbReference>
<feature type="region of interest" description="Disordered" evidence="1">
    <location>
        <begin position="29"/>
        <end position="130"/>
    </location>
</feature>
<dbReference type="OrthoDB" id="5314275at2759"/>
<dbReference type="OMA" id="CAGFEPM"/>
<evidence type="ECO:0000313" key="4">
    <source>
        <dbReference type="Proteomes" id="UP000092993"/>
    </source>
</evidence>
<feature type="compositionally biased region" description="Polar residues" evidence="1">
    <location>
        <begin position="30"/>
        <end position="40"/>
    </location>
</feature>
<name>A0A1C7MMA9_GRIFR</name>
<comment type="caution">
    <text evidence="3">The sequence shown here is derived from an EMBL/GenBank/DDBJ whole genome shotgun (WGS) entry which is preliminary data.</text>
</comment>
<keyword evidence="4" id="KW-1185">Reference proteome</keyword>
<feature type="transmembrane region" description="Helical" evidence="2">
    <location>
        <begin position="195"/>
        <end position="217"/>
    </location>
</feature>
<sequence length="294" mass="31399">MRCVLAVEVQRHPHTLATAMIDKNDEFFQESGSQSYSGRSPPSYRAPAGYPAQSSYGAYAIDSGPSGSDFKQGGADGPPPVPPSPYAPSPGGGSAPLGKKPGMLRRLAPGKSPSDLLNPPPPSFLRAPPSNLPYGPFPPMTLIGLGKGLDKGYPLVAPQSPLIPHPFVMHDVNKDDWLRFLNDIRLAGSLSPMNRVLACLAPIALGGIGIIIGFFVVKGIESQLKKSKKGPVSQVIEQWNRHFFNPRGIHIALTRGPIPGVGGPSGGPSTQNAQLKKIERHWRLVISFIPYIPM</sequence>
<dbReference type="AlphaFoldDB" id="A0A1C7MMA9"/>
<keyword evidence="2" id="KW-0812">Transmembrane</keyword>
<keyword evidence="2" id="KW-1133">Transmembrane helix</keyword>
<dbReference type="InterPro" id="IPR028018">
    <property type="entry name" value="DUF4646"/>
</dbReference>